<dbReference type="AlphaFoldDB" id="A0A7W2JJG5"/>
<evidence type="ECO:0000313" key="4">
    <source>
        <dbReference type="Proteomes" id="UP000577346"/>
    </source>
</evidence>
<dbReference type="EMBL" id="JACGCU010000019">
    <property type="protein sequence ID" value="MBA6060092.1"/>
    <property type="molecule type" value="Genomic_DNA"/>
</dbReference>
<evidence type="ECO:0000313" key="2">
    <source>
        <dbReference type="EMBL" id="MBA6149287.1"/>
    </source>
</evidence>
<dbReference type="Proteomes" id="UP000577346">
    <property type="component" value="Unassembled WGS sequence"/>
</dbReference>
<evidence type="ECO:0000313" key="1">
    <source>
        <dbReference type="EMBL" id="MBA6060092.1"/>
    </source>
</evidence>
<evidence type="ECO:0000313" key="3">
    <source>
        <dbReference type="Proteomes" id="UP000556620"/>
    </source>
</evidence>
<sequence>MPSTPHFQIFIDCESQDRITPDASASYVLVLSEKLEGFGAAKGSSVLQPVLTLEQQGELALPQTFSFMIDGATLKEGHAYQVSLRYQATNGNPHGKRLAWKETFVAQDQARIAPAAVSGHGPCKGRTNSCLSW</sequence>
<dbReference type="Proteomes" id="UP000556620">
    <property type="component" value="Unassembled WGS sequence"/>
</dbReference>
<accession>A0A7W2JJG5</accession>
<dbReference type="RefSeq" id="WP_029885091.1">
    <property type="nucleotide sequence ID" value="NZ_CP079903.1"/>
</dbReference>
<dbReference type="EMBL" id="JACGDA010000040">
    <property type="protein sequence ID" value="MBA6149287.1"/>
    <property type="molecule type" value="Genomic_DNA"/>
</dbReference>
<dbReference type="GeneID" id="72418960"/>
<gene>
    <name evidence="2" type="ORF">H4C15_17480</name>
    <name evidence="1" type="ORF">H4C44_12985</name>
</gene>
<protein>
    <submittedName>
        <fullName evidence="1">Uncharacterized protein</fullName>
    </submittedName>
</protein>
<organism evidence="1 3">
    <name type="scientific">Pseudomonas juntendi</name>
    <dbReference type="NCBI Taxonomy" id="2666183"/>
    <lineage>
        <taxon>Bacteria</taxon>
        <taxon>Pseudomonadati</taxon>
        <taxon>Pseudomonadota</taxon>
        <taxon>Gammaproteobacteria</taxon>
        <taxon>Pseudomonadales</taxon>
        <taxon>Pseudomonadaceae</taxon>
        <taxon>Pseudomonas</taxon>
    </lineage>
</organism>
<name>A0A7W2JJG5_9PSED</name>
<proteinExistence type="predicted"/>
<comment type="caution">
    <text evidence="1">The sequence shown here is derived from an EMBL/GenBank/DDBJ whole genome shotgun (WGS) entry which is preliminary data.</text>
</comment>
<reference evidence="3 4" key="1">
    <citation type="submission" date="2020-07" db="EMBL/GenBank/DDBJ databases">
        <title>Diversity of carbapenemase encoding genes among Pseudomonas putida group clinical isolates in a tertiary Brazilian hospital.</title>
        <authorList>
            <person name="Alberto-Lei F."/>
            <person name="Nodari C.S."/>
            <person name="Streling A.P."/>
            <person name="Paulino J.T."/>
            <person name="Bessa-Neto F.O."/>
            <person name="Cayo R."/>
            <person name="Gales A.C."/>
        </authorList>
    </citation>
    <scope>NUCLEOTIDE SEQUENCE [LARGE SCALE GENOMIC DNA]</scope>
    <source>
        <strain evidence="2 4">11213</strain>
        <strain evidence="1 3">14535</strain>
    </source>
</reference>